<comment type="similarity">
    <text evidence="1">Belongs to the 'GDSL' lipolytic enzyme family.</text>
</comment>
<dbReference type="PANTHER" id="PTHR22835:SF659">
    <property type="entry name" value="GDSL LIPASE_ACYLHYDROLASE, PUTATIVE (AFU_ORTHOLOGUE AFUA_2G00510)-RELATED"/>
    <property type="match status" value="1"/>
</dbReference>
<dbReference type="InterPro" id="IPR036514">
    <property type="entry name" value="SGNH_hydro_sf"/>
</dbReference>
<name>A0A0W0SX70_9GAMM</name>
<sequence>MLRKTLVLISLFLFSLNSYSYKFDTIVSFGDSLSDNGNLYQFIGQIIPKSPPYYEGRFSNGPVWIENLYQTYFANSKPENLLDFAVGGAGAILSYKENLPYTLDAELNDYLYLHNFTNKNKTLFIVWIGGNNYLNGPTNVDEITTSVVDAIGNNLKALVERGGVMFLVVNLPDLGKTPEAARSNSQDLLTKLTLTHNQKLLDKLNALKEEYPNVSWTYFDVYSLLNQVMDSPQQYGMSNITQPCYTGGFYGSSAAANAANNPVQLNNYLTQQAQIKDVNLDEKTKQAILENPALREALSMSYQNQIQPRLAADNASCEGYLFWDHVHPTAPIHQLIAQNAKSVLDEAGLDPIK</sequence>
<dbReference type="CDD" id="cd01846">
    <property type="entry name" value="fatty_acyltransferase_like"/>
    <property type="match status" value="1"/>
</dbReference>
<dbReference type="GO" id="GO:0004607">
    <property type="term" value="F:phosphatidylcholine-sterol O-acyltransferase activity"/>
    <property type="evidence" value="ECO:0007669"/>
    <property type="project" value="UniProtKB-EC"/>
</dbReference>
<dbReference type="GO" id="GO:0016788">
    <property type="term" value="F:hydrolase activity, acting on ester bonds"/>
    <property type="evidence" value="ECO:0007669"/>
    <property type="project" value="InterPro"/>
</dbReference>
<dbReference type="STRING" id="1212489.Ldro_1565"/>
<organism evidence="2 3">
    <name type="scientific">Legionella drozanskii LLAP-1</name>
    <dbReference type="NCBI Taxonomy" id="1212489"/>
    <lineage>
        <taxon>Bacteria</taxon>
        <taxon>Pseudomonadati</taxon>
        <taxon>Pseudomonadota</taxon>
        <taxon>Gammaproteobacteria</taxon>
        <taxon>Legionellales</taxon>
        <taxon>Legionellaceae</taxon>
        <taxon>Legionella</taxon>
    </lineage>
</organism>
<gene>
    <name evidence="2" type="primary">plaA</name>
    <name evidence="2" type="ORF">Ldro_1565</name>
</gene>
<dbReference type="Proteomes" id="UP000054736">
    <property type="component" value="Unassembled WGS sequence"/>
</dbReference>
<protein>
    <submittedName>
        <fullName evidence="2">Lysophospholipase A</fullName>
        <ecNumber evidence="2">2.3.1.43</ecNumber>
    </submittedName>
</protein>
<evidence type="ECO:0000313" key="3">
    <source>
        <dbReference type="Proteomes" id="UP000054736"/>
    </source>
</evidence>
<dbReference type="Gene3D" id="3.40.50.1110">
    <property type="entry name" value="SGNH hydrolase"/>
    <property type="match status" value="1"/>
</dbReference>
<keyword evidence="2" id="KW-0012">Acyltransferase</keyword>
<dbReference type="PATRIC" id="fig|1212489.4.peg.1655"/>
<dbReference type="AlphaFoldDB" id="A0A0W0SX70"/>
<dbReference type="RefSeq" id="WP_058495850.1">
    <property type="nucleotide sequence ID" value="NZ_CAAAIU010000002.1"/>
</dbReference>
<proteinExistence type="inferred from homology"/>
<dbReference type="EC" id="2.3.1.43" evidence="2"/>
<evidence type="ECO:0000313" key="2">
    <source>
        <dbReference type="EMBL" id="KTC87946.1"/>
    </source>
</evidence>
<reference evidence="2 3" key="1">
    <citation type="submission" date="2015-11" db="EMBL/GenBank/DDBJ databases">
        <title>Genomic analysis of 38 Legionella species identifies large and diverse effector repertoires.</title>
        <authorList>
            <person name="Burstein D."/>
            <person name="Amaro F."/>
            <person name="Zusman T."/>
            <person name="Lifshitz Z."/>
            <person name="Cohen O."/>
            <person name="Gilbert J.A."/>
            <person name="Pupko T."/>
            <person name="Shuman H.A."/>
            <person name="Segal G."/>
        </authorList>
    </citation>
    <scope>NUCLEOTIDE SEQUENCE [LARGE SCALE GENOMIC DNA]</scope>
    <source>
        <strain evidence="2 3">ATCC 700990</strain>
    </source>
</reference>
<dbReference type="OrthoDB" id="5292073at2"/>
<dbReference type="EMBL" id="LNXY01000020">
    <property type="protein sequence ID" value="KTC87946.1"/>
    <property type="molecule type" value="Genomic_DNA"/>
</dbReference>
<keyword evidence="2" id="KW-0808">Transferase</keyword>
<keyword evidence="3" id="KW-1185">Reference proteome</keyword>
<dbReference type="SUPFAM" id="SSF52266">
    <property type="entry name" value="SGNH hydrolase"/>
    <property type="match status" value="1"/>
</dbReference>
<dbReference type="Pfam" id="PF00657">
    <property type="entry name" value="Lipase_GDSL"/>
    <property type="match status" value="1"/>
</dbReference>
<evidence type="ECO:0000256" key="1">
    <source>
        <dbReference type="ARBA" id="ARBA00008668"/>
    </source>
</evidence>
<dbReference type="InterPro" id="IPR001087">
    <property type="entry name" value="GDSL"/>
</dbReference>
<accession>A0A0W0SX70</accession>
<comment type="caution">
    <text evidence="2">The sequence shown here is derived from an EMBL/GenBank/DDBJ whole genome shotgun (WGS) entry which is preliminary data.</text>
</comment>
<dbReference type="PANTHER" id="PTHR22835">
    <property type="entry name" value="ZINC FINGER FYVE DOMAIN CONTAINING PROTEIN"/>
    <property type="match status" value="1"/>
</dbReference>